<dbReference type="Pfam" id="PF04525">
    <property type="entry name" value="LOR"/>
    <property type="match status" value="1"/>
</dbReference>
<dbReference type="Gene3D" id="2.40.160.200">
    <property type="entry name" value="LURP1-related"/>
    <property type="match status" value="1"/>
</dbReference>
<comment type="similarity">
    <text evidence="1">Belongs to the LOR family.</text>
</comment>
<reference evidence="3 4" key="1">
    <citation type="journal article" date="2016" name="BMC Genomics">
        <title>Comparative genomic and transcriptomic analyses of the Fuzhuan brick tea-fermentation fungus Aspergillus cristatus.</title>
        <authorList>
            <person name="Ge Y."/>
            <person name="Wang Y."/>
            <person name="Liu Y."/>
            <person name="Tan Y."/>
            <person name="Ren X."/>
            <person name="Zhang X."/>
            <person name="Hyde K.D."/>
            <person name="Liu Y."/>
            <person name="Liu Z."/>
        </authorList>
    </citation>
    <scope>NUCLEOTIDE SEQUENCE [LARGE SCALE GENOMIC DNA]</scope>
    <source>
        <strain evidence="3 4">GZAAS20.1005</strain>
    </source>
</reference>
<evidence type="ECO:0000256" key="1">
    <source>
        <dbReference type="ARBA" id="ARBA00005437"/>
    </source>
</evidence>
<keyword evidence="4" id="KW-1185">Reference proteome</keyword>
<sequence>MSTYSQSLLPRRSSVPKARSVLKPPERPIALRREYITDTKTLLTLNPQGDSNSSKAYKILDDEGAVVFTVTGWKFSDRSCREFRDASGLPLFELHRNWFKFRHKWCVTLPGVEPGSSSASSSSGSGFGDSSCNGGVLATGSHRIRALGYKPFGGFSIGVERNAAAADTKKEDDKKLSLEIEKYGNVLALFDVVDGDRKVAQVRESIEHNERLALISSRADYRPVLDVIVTPGVDLSLIAIIAVIASDSVFTANI</sequence>
<dbReference type="InterPro" id="IPR038595">
    <property type="entry name" value="LOR_sf"/>
</dbReference>
<comment type="caution">
    <text evidence="3">The sequence shown here is derived from an EMBL/GenBank/DDBJ whole genome shotgun (WGS) entry which is preliminary data.</text>
</comment>
<protein>
    <submittedName>
        <fullName evidence="3">Uncharacterized protein</fullName>
    </submittedName>
</protein>
<dbReference type="InterPro" id="IPR007612">
    <property type="entry name" value="LOR"/>
</dbReference>
<name>A0A1E3BSH3_ASPCR</name>
<gene>
    <name evidence="3" type="ORF">SI65_01510</name>
</gene>
<evidence type="ECO:0000256" key="2">
    <source>
        <dbReference type="SAM" id="MobiDB-lite"/>
    </source>
</evidence>
<dbReference type="EMBL" id="JXNT01000001">
    <property type="protein sequence ID" value="ODM23920.1"/>
    <property type="molecule type" value="Genomic_DNA"/>
</dbReference>
<accession>A0A1E3BSH3</accession>
<evidence type="ECO:0000313" key="4">
    <source>
        <dbReference type="Proteomes" id="UP000094569"/>
    </source>
</evidence>
<evidence type="ECO:0000313" key="3">
    <source>
        <dbReference type="EMBL" id="ODM23920.1"/>
    </source>
</evidence>
<dbReference type="AlphaFoldDB" id="A0A1E3BSH3"/>
<dbReference type="SUPFAM" id="SSF54518">
    <property type="entry name" value="Tubby C-terminal domain-like"/>
    <property type="match status" value="1"/>
</dbReference>
<dbReference type="VEuPathDB" id="FungiDB:SI65_01510"/>
<feature type="region of interest" description="Disordered" evidence="2">
    <location>
        <begin position="1"/>
        <end position="22"/>
    </location>
</feature>
<dbReference type="Proteomes" id="UP000094569">
    <property type="component" value="Unassembled WGS sequence"/>
</dbReference>
<proteinExistence type="inferred from homology"/>
<dbReference type="OrthoDB" id="97518at2759"/>
<dbReference type="InterPro" id="IPR025659">
    <property type="entry name" value="Tubby-like_C"/>
</dbReference>
<organism evidence="3 4">
    <name type="scientific">Aspergillus cristatus</name>
    <name type="common">Chinese Fuzhuan brick tea-fermentation fungus</name>
    <name type="synonym">Eurotium cristatum</name>
    <dbReference type="NCBI Taxonomy" id="573508"/>
    <lineage>
        <taxon>Eukaryota</taxon>
        <taxon>Fungi</taxon>
        <taxon>Dikarya</taxon>
        <taxon>Ascomycota</taxon>
        <taxon>Pezizomycotina</taxon>
        <taxon>Eurotiomycetes</taxon>
        <taxon>Eurotiomycetidae</taxon>
        <taxon>Eurotiales</taxon>
        <taxon>Aspergillaceae</taxon>
        <taxon>Aspergillus</taxon>
        <taxon>Aspergillus subgen. Aspergillus</taxon>
    </lineage>
</organism>